<evidence type="ECO:0000256" key="2">
    <source>
        <dbReference type="ARBA" id="ARBA00006676"/>
    </source>
</evidence>
<dbReference type="InterPro" id="IPR032466">
    <property type="entry name" value="Metal_Hydrolase"/>
</dbReference>
<keyword evidence="4" id="KW-0479">Metal-binding</keyword>
<dbReference type="PANTHER" id="PTHR43114:SF7">
    <property type="entry name" value="ADENOSINE DEAMINASE DOMAIN-CONTAINING PROTEIN"/>
    <property type="match status" value="1"/>
</dbReference>
<dbReference type="GO" id="GO:0043103">
    <property type="term" value="P:hypoxanthine salvage"/>
    <property type="evidence" value="ECO:0007669"/>
    <property type="project" value="TreeGrafter"/>
</dbReference>
<evidence type="ECO:0000256" key="4">
    <source>
        <dbReference type="ARBA" id="ARBA00022723"/>
    </source>
</evidence>
<dbReference type="GO" id="GO:0046872">
    <property type="term" value="F:metal ion binding"/>
    <property type="evidence" value="ECO:0007669"/>
    <property type="project" value="UniProtKB-KW"/>
</dbReference>
<dbReference type="OrthoDB" id="272271at2759"/>
<name>A0A5N7C5H9_PETAA</name>
<reference evidence="8" key="1">
    <citation type="submission" date="2019-04" db="EMBL/GenBank/DDBJ databases">
        <title>Friends and foes A comparative genomics studyof 23 Aspergillus species from section Flavi.</title>
        <authorList>
            <consortium name="DOE Joint Genome Institute"/>
            <person name="Kjaerbolling I."/>
            <person name="Vesth T."/>
            <person name="Frisvad J.C."/>
            <person name="Nybo J.L."/>
            <person name="Theobald S."/>
            <person name="Kildgaard S."/>
            <person name="Isbrandt T."/>
            <person name="Kuo A."/>
            <person name="Sato A."/>
            <person name="Lyhne E.K."/>
            <person name="Kogle M.E."/>
            <person name="Wiebenga A."/>
            <person name="Kun R.S."/>
            <person name="Lubbers R.J."/>
            <person name="Makela M.R."/>
            <person name="Barry K."/>
            <person name="Chovatia M."/>
            <person name="Clum A."/>
            <person name="Daum C."/>
            <person name="Haridas S."/>
            <person name="He G."/>
            <person name="LaButti K."/>
            <person name="Lipzen A."/>
            <person name="Mondo S."/>
            <person name="Riley R."/>
            <person name="Salamov A."/>
            <person name="Simmons B.A."/>
            <person name="Magnuson J.K."/>
            <person name="Henrissat B."/>
            <person name="Mortensen U.H."/>
            <person name="Larsen T.O."/>
            <person name="Devries R.P."/>
            <person name="Grigoriev I.V."/>
            <person name="Machida M."/>
            <person name="Baker S.E."/>
            <person name="Andersen M.R."/>
        </authorList>
    </citation>
    <scope>NUCLEOTIDE SEQUENCE [LARGE SCALE GENOMIC DNA]</scope>
    <source>
        <strain evidence="8">IBT 14317</strain>
    </source>
</reference>
<dbReference type="GO" id="GO:0000034">
    <property type="term" value="F:adenine deaminase activity"/>
    <property type="evidence" value="ECO:0007669"/>
    <property type="project" value="TreeGrafter"/>
</dbReference>
<dbReference type="Proteomes" id="UP000326877">
    <property type="component" value="Unassembled WGS sequence"/>
</dbReference>
<dbReference type="InterPro" id="IPR006650">
    <property type="entry name" value="A/AMP_deam_AS"/>
</dbReference>
<evidence type="ECO:0000256" key="3">
    <source>
        <dbReference type="ARBA" id="ARBA00018099"/>
    </source>
</evidence>
<keyword evidence="6" id="KW-0862">Zinc</keyword>
<dbReference type="SUPFAM" id="SSF51556">
    <property type="entry name" value="Metallo-dependent hydrolases"/>
    <property type="match status" value="1"/>
</dbReference>
<dbReference type="AlphaFoldDB" id="A0A5N7C5H9"/>
<accession>A0A5N7C5H9</accession>
<organism evidence="8">
    <name type="scientific">Petromyces alliaceus</name>
    <name type="common">Aspergillus alliaceus</name>
    <dbReference type="NCBI Taxonomy" id="209559"/>
    <lineage>
        <taxon>Eukaryota</taxon>
        <taxon>Fungi</taxon>
        <taxon>Dikarya</taxon>
        <taxon>Ascomycota</taxon>
        <taxon>Pezizomycotina</taxon>
        <taxon>Eurotiomycetes</taxon>
        <taxon>Eurotiomycetidae</taxon>
        <taxon>Eurotiales</taxon>
        <taxon>Aspergillaceae</taxon>
        <taxon>Aspergillus</taxon>
        <taxon>Aspergillus subgen. Circumdati</taxon>
    </lineage>
</organism>
<dbReference type="GO" id="GO:0006146">
    <property type="term" value="P:adenine catabolic process"/>
    <property type="evidence" value="ECO:0007669"/>
    <property type="project" value="TreeGrafter"/>
</dbReference>
<dbReference type="PROSITE" id="PS00485">
    <property type="entry name" value="A_DEAMINASE"/>
    <property type="match status" value="1"/>
</dbReference>
<dbReference type="Pfam" id="PF00962">
    <property type="entry name" value="A_deaminase"/>
    <property type="match status" value="1"/>
</dbReference>
<evidence type="ECO:0000313" key="8">
    <source>
        <dbReference type="EMBL" id="KAE8389350.1"/>
    </source>
</evidence>
<dbReference type="NCBIfam" id="TIGR01430">
    <property type="entry name" value="aden_deam"/>
    <property type="match status" value="1"/>
</dbReference>
<dbReference type="EMBL" id="ML735267">
    <property type="protein sequence ID" value="KAE8389350.1"/>
    <property type="molecule type" value="Genomic_DNA"/>
</dbReference>
<sequence length="382" mass="44298">MSSPLLSNAKIREYRNLIRNHGDDFIKKMPKVEMHVHIEGTMMPDLRWSLAQRHKEPIPNPRTGKPCRDLSELQSMYELLHDLEEGGVEGGMLRFFDLYYGGFEVLRDEEDFYRLAMNYFHRAAEMNVRYCEPFFDPQGHTRRGVSWETMMKGFRRAQLEATEQLNVQSQWIMCFLRDMSPESAMSHYTDALPYRDMIVGIGLDSLETDRPPLLFEEVFRRARRDGFRITCHCDVGAKDSLRHIAQVLDQLGGTGADRIDHGLHAADDPSLLSRVREKDLGMTICPWGYLCYSGESKILERVRILHDEGIKIAIGSDDPAYMEDVWLNHSLYLLRELCHFTDEDFLVLQRNAVDICWASTGTKRQIIAELEGFQKSKPRMLV</sequence>
<evidence type="ECO:0000256" key="6">
    <source>
        <dbReference type="ARBA" id="ARBA00022833"/>
    </source>
</evidence>
<evidence type="ECO:0000256" key="5">
    <source>
        <dbReference type="ARBA" id="ARBA00022801"/>
    </source>
</evidence>
<gene>
    <name evidence="8" type="ORF">BDV23DRAFT_99307</name>
</gene>
<dbReference type="PANTHER" id="PTHR43114">
    <property type="entry name" value="ADENINE DEAMINASE"/>
    <property type="match status" value="1"/>
</dbReference>
<evidence type="ECO:0000259" key="7">
    <source>
        <dbReference type="Pfam" id="PF00962"/>
    </source>
</evidence>
<comment type="cofactor">
    <cofactor evidence="1">
        <name>Zn(2+)</name>
        <dbReference type="ChEBI" id="CHEBI:29105"/>
    </cofactor>
</comment>
<dbReference type="InterPro" id="IPR001365">
    <property type="entry name" value="A_deaminase_dom"/>
</dbReference>
<dbReference type="InterPro" id="IPR006330">
    <property type="entry name" value="Ado/ade_deaminase"/>
</dbReference>
<protein>
    <recommendedName>
        <fullName evidence="3">Adenosine deaminase</fullName>
    </recommendedName>
</protein>
<comment type="similarity">
    <text evidence="2">Belongs to the metallo-dependent hydrolases superfamily. Adenosine and AMP deaminases family.</text>
</comment>
<proteinExistence type="inferred from homology"/>
<dbReference type="GO" id="GO:0005829">
    <property type="term" value="C:cytosol"/>
    <property type="evidence" value="ECO:0007669"/>
    <property type="project" value="TreeGrafter"/>
</dbReference>
<feature type="domain" description="Adenosine deaminase" evidence="7">
    <location>
        <begin position="30"/>
        <end position="370"/>
    </location>
</feature>
<keyword evidence="5" id="KW-0378">Hydrolase</keyword>
<dbReference type="Gene3D" id="3.20.20.140">
    <property type="entry name" value="Metal-dependent hydrolases"/>
    <property type="match status" value="1"/>
</dbReference>
<dbReference type="GO" id="GO:0009168">
    <property type="term" value="P:purine ribonucleoside monophosphate biosynthetic process"/>
    <property type="evidence" value="ECO:0007669"/>
    <property type="project" value="InterPro"/>
</dbReference>
<evidence type="ECO:0000256" key="1">
    <source>
        <dbReference type="ARBA" id="ARBA00001947"/>
    </source>
</evidence>